<dbReference type="Pfam" id="PF17836">
    <property type="entry name" value="PglD_N"/>
    <property type="match status" value="1"/>
</dbReference>
<feature type="domain" description="PglD N-terminal" evidence="2">
    <location>
        <begin position="3"/>
        <end position="87"/>
    </location>
</feature>
<organism evidence="3 4">
    <name type="scientific">Succiniclasticum ruminis</name>
    <dbReference type="NCBI Taxonomy" id="40841"/>
    <lineage>
        <taxon>Bacteria</taxon>
        <taxon>Bacillati</taxon>
        <taxon>Bacillota</taxon>
        <taxon>Negativicutes</taxon>
        <taxon>Acidaminococcales</taxon>
        <taxon>Acidaminococcaceae</taxon>
        <taxon>Succiniclasticum</taxon>
    </lineage>
</organism>
<gene>
    <name evidence="3" type="ORF">SAMN04487864_101203</name>
</gene>
<proteinExistence type="predicted"/>
<keyword evidence="4" id="KW-1185">Reference proteome</keyword>
<evidence type="ECO:0000259" key="2">
    <source>
        <dbReference type="Pfam" id="PF17836"/>
    </source>
</evidence>
<dbReference type="InterPro" id="IPR020019">
    <property type="entry name" value="AcTrfase_PglD-like"/>
</dbReference>
<dbReference type="InterPro" id="IPR041561">
    <property type="entry name" value="PglD_N"/>
</dbReference>
<feature type="active site" description="Proton acceptor" evidence="1">
    <location>
        <position position="141"/>
    </location>
</feature>
<keyword evidence="3" id="KW-0808">Transferase</keyword>
<dbReference type="GO" id="GO:0016746">
    <property type="term" value="F:acyltransferase activity"/>
    <property type="evidence" value="ECO:0007669"/>
    <property type="project" value="UniProtKB-KW"/>
</dbReference>
<name>A0A1G6HS59_9FIRM</name>
<dbReference type="SUPFAM" id="SSF51161">
    <property type="entry name" value="Trimeric LpxA-like enzymes"/>
    <property type="match status" value="1"/>
</dbReference>
<dbReference type="InterPro" id="IPR050179">
    <property type="entry name" value="Trans_hexapeptide_repeat"/>
</dbReference>
<dbReference type="OrthoDB" id="9794407at2"/>
<evidence type="ECO:0000313" key="4">
    <source>
        <dbReference type="Proteomes" id="UP000198943"/>
    </source>
</evidence>
<dbReference type="CDD" id="cd03360">
    <property type="entry name" value="LbH_AT_putative"/>
    <property type="match status" value="1"/>
</dbReference>
<dbReference type="AlphaFoldDB" id="A0A1G6HS59"/>
<protein>
    <submittedName>
        <fullName evidence="3">Sugar O-acyltransferase, sialic acid O-acetyltransferase NeuD family</fullName>
    </submittedName>
</protein>
<dbReference type="RefSeq" id="WP_093728975.1">
    <property type="nucleotide sequence ID" value="NZ_FMYW01000001.1"/>
</dbReference>
<dbReference type="Gene3D" id="2.160.10.10">
    <property type="entry name" value="Hexapeptide repeat proteins"/>
    <property type="match status" value="1"/>
</dbReference>
<dbReference type="InterPro" id="IPR011004">
    <property type="entry name" value="Trimer_LpxA-like_sf"/>
</dbReference>
<evidence type="ECO:0000256" key="1">
    <source>
        <dbReference type="PIRSR" id="PIRSR620019-1"/>
    </source>
</evidence>
<dbReference type="Gene3D" id="3.40.50.20">
    <property type="match status" value="1"/>
</dbReference>
<dbReference type="PANTHER" id="PTHR43300:SF7">
    <property type="entry name" value="UDP-N-ACETYLBACILLOSAMINE N-ACETYLTRANSFERASE"/>
    <property type="match status" value="1"/>
</dbReference>
<accession>A0A1G6HS59</accession>
<dbReference type="Proteomes" id="UP000198943">
    <property type="component" value="Unassembled WGS sequence"/>
</dbReference>
<feature type="site" description="Increases basicity of active site His" evidence="1">
    <location>
        <position position="142"/>
    </location>
</feature>
<dbReference type="NCBIfam" id="TIGR03570">
    <property type="entry name" value="NeuD_NnaD"/>
    <property type="match status" value="1"/>
</dbReference>
<reference evidence="4" key="1">
    <citation type="submission" date="2016-10" db="EMBL/GenBank/DDBJ databases">
        <authorList>
            <person name="Varghese N."/>
            <person name="Submissions S."/>
        </authorList>
    </citation>
    <scope>NUCLEOTIDE SEQUENCE [LARGE SCALE GENOMIC DNA]</scope>
    <source>
        <strain evidence="4">DSM 11005</strain>
    </source>
</reference>
<dbReference type="EMBL" id="FMYW01000001">
    <property type="protein sequence ID" value="SDB96983.1"/>
    <property type="molecule type" value="Genomic_DNA"/>
</dbReference>
<dbReference type="PANTHER" id="PTHR43300">
    <property type="entry name" value="ACETYLTRANSFERASE"/>
    <property type="match status" value="1"/>
</dbReference>
<sequence>MKDIIIIGAGDFGKEVAWLIEGINKVSLSYRILGFLDDDEKKTGKVINGYTCLGKITKLFDISKKMSVCAVIAMQNGTVRRHIVERLTCFDHWETIIHPSANVSDTLAIGKGCIICAGNSISVNTNIGNHCVFNISAILGHDCIIDDYVSVMSGACVCGHVTVGKEAYLATNCTVVPGKTIGCNAVVGAGSVVLRNVKDNVTVMGVPAKVFKFI</sequence>
<keyword evidence="3" id="KW-0012">Acyltransferase</keyword>
<evidence type="ECO:0000313" key="3">
    <source>
        <dbReference type="EMBL" id="SDB96983.1"/>
    </source>
</evidence>